<keyword evidence="1" id="KW-0802">TPR repeat</keyword>
<evidence type="ECO:0000313" key="5">
    <source>
        <dbReference type="Proteomes" id="UP000825483"/>
    </source>
</evidence>
<feature type="repeat" description="TPR" evidence="1">
    <location>
        <begin position="91"/>
        <end position="124"/>
    </location>
</feature>
<dbReference type="Proteomes" id="UP000825483">
    <property type="component" value="Unassembled WGS sequence"/>
</dbReference>
<evidence type="ECO:0000256" key="1">
    <source>
        <dbReference type="PROSITE-ProRule" id="PRU00339"/>
    </source>
</evidence>
<dbReference type="EMBL" id="BPUB01000001">
    <property type="protein sequence ID" value="GJG58291.1"/>
    <property type="molecule type" value="Genomic_DNA"/>
</dbReference>
<dbReference type="PROSITE" id="PS50005">
    <property type="entry name" value="TPR"/>
    <property type="match status" value="1"/>
</dbReference>
<feature type="transmembrane region" description="Helical" evidence="3">
    <location>
        <begin position="351"/>
        <end position="376"/>
    </location>
</feature>
<feature type="coiled-coil region" evidence="2">
    <location>
        <begin position="384"/>
        <end position="453"/>
    </location>
</feature>
<evidence type="ECO:0000256" key="3">
    <source>
        <dbReference type="SAM" id="Phobius"/>
    </source>
</evidence>
<dbReference type="InterPro" id="IPR019734">
    <property type="entry name" value="TPR_rpt"/>
</dbReference>
<reference evidence="4" key="1">
    <citation type="journal article" date="2022" name="Int. J. Syst. Evol. Microbiol.">
        <title>Prevotella lacticifex sp. nov., isolated from the rumen of cows.</title>
        <authorList>
            <person name="Shinkai T."/>
            <person name="Ikeyama N."/>
            <person name="Kumagai M."/>
            <person name="Ohmori H."/>
            <person name="Sakamoto M."/>
            <person name="Ohkuma M."/>
            <person name="Mitsumori M."/>
        </authorList>
    </citation>
    <scope>NUCLEOTIDE SEQUENCE</scope>
    <source>
        <strain evidence="4">R5076</strain>
    </source>
</reference>
<comment type="caution">
    <text evidence="4">The sequence shown here is derived from an EMBL/GenBank/DDBJ whole genome shotgun (WGS) entry which is preliminary data.</text>
</comment>
<sequence>MQAFFSCNMDNHLTYKMEQIKKVGDTNQTLAFAMMDSIRVEVEKADEHTRMKYDLLLLRINDKAYVVPTSDIMSRQVTAYFAKHGSEAEKQEAYYYNGSVYRDLRDAPRAIENFLKSVEIATFSDKCDSLMLRNAYSNLHSLFFSVQDYTNGLAYAKKEYELSHKINNMSLDAIMHLGLSYSYMDSTSQAIYEFVEAEKFIRLHNDYDKDWMPSLLLCLSHLGEKAGATSCYNLMKEHVKPSELNASDYLSLGEYFQMKGEEDSAISCYRHVISMPMKEDNIYDASKFLFEIYDSLKNTQEAIKYARVYVNASDSLDLGKRQEMAATVNNQFMYHYDKHKEELAREKVTKYHYLLVILLIAILLIVVTAIAIHIFLRNKNLKKTMALTRELDSLKNDRNSLQSEIDIKVRELEHSRLSLHDASSELDSVKEKLAEVNEELAESKVRLKESEVALSEKLDQHEAIIRLLHKTEFEVNADDVIYAVRQSADGSKKLSASEWRQLYHAVDELYPDFKKLIVQKLGNFTEQQIQLCYLMRIGLTKPQIQNITNIPHVTVWRWSKKFSWASEQ</sequence>
<evidence type="ECO:0000256" key="2">
    <source>
        <dbReference type="SAM" id="Coils"/>
    </source>
</evidence>
<dbReference type="SUPFAM" id="SSF48452">
    <property type="entry name" value="TPR-like"/>
    <property type="match status" value="1"/>
</dbReference>
<accession>A0A9R1C943</accession>
<dbReference type="InterPro" id="IPR011990">
    <property type="entry name" value="TPR-like_helical_dom_sf"/>
</dbReference>
<keyword evidence="3" id="KW-1133">Transmembrane helix</keyword>
<dbReference type="Gene3D" id="1.25.40.10">
    <property type="entry name" value="Tetratricopeptide repeat domain"/>
    <property type="match status" value="2"/>
</dbReference>
<organism evidence="4 5">
    <name type="scientific">Prevotella lacticifex</name>
    <dbReference type="NCBI Taxonomy" id="2854755"/>
    <lineage>
        <taxon>Bacteria</taxon>
        <taxon>Pseudomonadati</taxon>
        <taxon>Bacteroidota</taxon>
        <taxon>Bacteroidia</taxon>
        <taxon>Bacteroidales</taxon>
        <taxon>Prevotellaceae</taxon>
        <taxon>Prevotella</taxon>
    </lineage>
</organism>
<gene>
    <name evidence="4" type="ORF">PRLR5076_11420</name>
</gene>
<proteinExistence type="predicted"/>
<name>A0A9R1C943_9BACT</name>
<keyword evidence="2" id="KW-0175">Coiled coil</keyword>
<dbReference type="AlphaFoldDB" id="A0A9R1C943"/>
<keyword evidence="3" id="KW-0812">Transmembrane</keyword>
<keyword evidence="5" id="KW-1185">Reference proteome</keyword>
<evidence type="ECO:0008006" key="6">
    <source>
        <dbReference type="Google" id="ProtNLM"/>
    </source>
</evidence>
<protein>
    <recommendedName>
        <fullName evidence="6">Tetratricopeptide repeat protein</fullName>
    </recommendedName>
</protein>
<evidence type="ECO:0000313" key="4">
    <source>
        <dbReference type="EMBL" id="GJG58291.1"/>
    </source>
</evidence>
<keyword evidence="3" id="KW-0472">Membrane</keyword>